<evidence type="ECO:0008006" key="3">
    <source>
        <dbReference type="Google" id="ProtNLM"/>
    </source>
</evidence>
<reference evidence="1 2" key="1">
    <citation type="submission" date="2020-02" db="EMBL/GenBank/DDBJ databases">
        <title>Paenibacillus sp. nov., isolated from rhizosphere soil of tomato.</title>
        <authorList>
            <person name="Weon H.-Y."/>
            <person name="Lee S.A."/>
        </authorList>
    </citation>
    <scope>NUCLEOTIDE SEQUENCE [LARGE SCALE GENOMIC DNA]</scope>
    <source>
        <strain evidence="1 2">14171R-81</strain>
    </source>
</reference>
<dbReference type="EMBL" id="CP048286">
    <property type="protein sequence ID" value="QHW29754.1"/>
    <property type="molecule type" value="Genomic_DNA"/>
</dbReference>
<dbReference type="RefSeq" id="WP_162638323.1">
    <property type="nucleotide sequence ID" value="NZ_CP048286.1"/>
</dbReference>
<protein>
    <recommendedName>
        <fullName evidence="3">DUF2642 domain-containing protein</fullName>
    </recommendedName>
</protein>
<keyword evidence="2" id="KW-1185">Reference proteome</keyword>
<dbReference type="AlphaFoldDB" id="A0A6C0NU56"/>
<dbReference type="Proteomes" id="UP000479114">
    <property type="component" value="Chromosome"/>
</dbReference>
<evidence type="ECO:0000313" key="1">
    <source>
        <dbReference type="EMBL" id="QHW29754.1"/>
    </source>
</evidence>
<accession>A0A6C0NU56</accession>
<name>A0A6C0NU56_9BACL</name>
<proteinExistence type="predicted"/>
<gene>
    <name evidence="1" type="ORF">GZH47_02135</name>
</gene>
<dbReference type="KEGG" id="prz:GZH47_02135"/>
<evidence type="ECO:0000313" key="2">
    <source>
        <dbReference type="Proteomes" id="UP000479114"/>
    </source>
</evidence>
<organism evidence="1 2">
    <name type="scientific">Paenibacillus rhizovicinus</name>
    <dbReference type="NCBI Taxonomy" id="2704463"/>
    <lineage>
        <taxon>Bacteria</taxon>
        <taxon>Bacillati</taxon>
        <taxon>Bacillota</taxon>
        <taxon>Bacilli</taxon>
        <taxon>Bacillales</taxon>
        <taxon>Paenibacillaceae</taxon>
        <taxon>Paenibacillus</taxon>
    </lineage>
</organism>
<sequence length="76" mass="8377">MNIAEVLGTLKQAVEKQSRVVLTLMNGSHVTGAVEALTGDNRVKMRHEQGVDYVPIKNVVNVSVLLSLTDRWAMDE</sequence>